<accession>F2UKL3</accession>
<dbReference type="RefSeq" id="XP_004990138.1">
    <property type="nucleotide sequence ID" value="XM_004990081.1"/>
</dbReference>
<dbReference type="GO" id="GO:0005245">
    <property type="term" value="F:voltage-gated calcium channel activity"/>
    <property type="evidence" value="ECO:0007669"/>
    <property type="project" value="InterPro"/>
</dbReference>
<dbReference type="InterPro" id="IPR000584">
    <property type="entry name" value="VDCC_L_bsu"/>
</dbReference>
<dbReference type="PANTHER" id="PTHR11824">
    <property type="entry name" value="VOLTAGE-DEPENDENT CALCIUM CHANNEL BETA SUBUNIT"/>
    <property type="match status" value="1"/>
</dbReference>
<evidence type="ECO:0008006" key="4">
    <source>
        <dbReference type="Google" id="ProtNLM"/>
    </source>
</evidence>
<dbReference type="KEGG" id="sre:PTSG_08754"/>
<protein>
    <recommendedName>
        <fullName evidence="4">SH3 domain-containing protein</fullName>
    </recommendedName>
</protein>
<dbReference type="Gene3D" id="3.40.50.300">
    <property type="entry name" value="P-loop containing nucleotide triphosphate hydrolases"/>
    <property type="match status" value="1"/>
</dbReference>
<dbReference type="Proteomes" id="UP000007799">
    <property type="component" value="Unassembled WGS sequence"/>
</dbReference>
<dbReference type="GO" id="GO:0005891">
    <property type="term" value="C:voltage-gated calcium channel complex"/>
    <property type="evidence" value="ECO:0007669"/>
    <property type="project" value="InterPro"/>
</dbReference>
<dbReference type="InterPro" id="IPR036028">
    <property type="entry name" value="SH3-like_dom_sf"/>
</dbReference>
<dbReference type="GeneID" id="16070692"/>
<reference evidence="2" key="1">
    <citation type="submission" date="2009-08" db="EMBL/GenBank/DDBJ databases">
        <title>Annotation of Salpingoeca rosetta.</title>
        <authorList>
            <consortium name="The Broad Institute Genome Sequencing Platform"/>
            <person name="Russ C."/>
            <person name="Cuomo C."/>
            <person name="Burger G."/>
            <person name="Gray M.W."/>
            <person name="Holland P.W.H."/>
            <person name="King N."/>
            <person name="Lang F.B.F."/>
            <person name="Roger A.J."/>
            <person name="Ruiz-Trillo I."/>
            <person name="Young S.K."/>
            <person name="Zeng Q."/>
            <person name="Gargeya S."/>
            <person name="Alvarado L."/>
            <person name="Berlin A."/>
            <person name="Chapman S.B."/>
            <person name="Chen Z."/>
            <person name="Freedman E."/>
            <person name="Gellesch M."/>
            <person name="Goldberg J."/>
            <person name="Griggs A."/>
            <person name="Gujja S."/>
            <person name="Heilman E."/>
            <person name="Heiman D."/>
            <person name="Howarth C."/>
            <person name="Mehta T."/>
            <person name="Neiman D."/>
            <person name="Pearson M."/>
            <person name="Roberts A."/>
            <person name="Saif S."/>
            <person name="Shea T."/>
            <person name="Shenoy N."/>
            <person name="Sisk P."/>
            <person name="Stolte C."/>
            <person name="Sykes S."/>
            <person name="White J."/>
            <person name="Yandava C."/>
            <person name="Haas B."/>
            <person name="Nusbaum C."/>
            <person name="Birren B."/>
        </authorList>
    </citation>
    <scope>NUCLEOTIDE SEQUENCE [LARGE SCALE GENOMIC DNA]</scope>
    <source>
        <strain evidence="2">ATCC 50818</strain>
    </source>
</reference>
<evidence type="ECO:0000313" key="2">
    <source>
        <dbReference type="EMBL" id="EGD77662.1"/>
    </source>
</evidence>
<sequence length="381" mass="42988">MMQRSRRRRQTAKRKSKLQTFLDSRVWEEYAVEGKPLFTFRSEVWYDGFSDPCVPLPEFAVRINANDVVQVAKILDDDWWIGRVVGHGHACRYIPSPQKWWQLWSASDADASPKSTAARLKVLRRQQQQQQQQEDDTDALADGASSSQQPSLASVFNKNRATVPDEFIAHARNGAKLEDCYVIVPDIRPLVFFGPSKSGFATSDLMQRALMTYLVKSFPGRVVFMDCTLRRQAQVVVATTAEGTRIADPATADSEPFQAEDVERIYRLAKEGKMALVQCDSDRPDELLRSSTLPLLVLVRMNNPAVILPKLAKETIDAGRKLGSQIAAAERLNAMDDSTWDLVLRRCRFDVSCYELAAYVDAYIGESTLELTIDPRMLHPV</sequence>
<feature type="region of interest" description="Disordered" evidence="1">
    <location>
        <begin position="121"/>
        <end position="152"/>
    </location>
</feature>
<dbReference type="eggNOG" id="KOG3812">
    <property type="taxonomic scope" value="Eukaryota"/>
</dbReference>
<gene>
    <name evidence="2" type="ORF">PTSG_08754</name>
</gene>
<dbReference type="OrthoDB" id="5962384at2759"/>
<organism evidence="3">
    <name type="scientific">Salpingoeca rosetta (strain ATCC 50818 / BSB-021)</name>
    <dbReference type="NCBI Taxonomy" id="946362"/>
    <lineage>
        <taxon>Eukaryota</taxon>
        <taxon>Choanoflagellata</taxon>
        <taxon>Craspedida</taxon>
        <taxon>Salpingoecidae</taxon>
        <taxon>Salpingoeca</taxon>
    </lineage>
</organism>
<dbReference type="SUPFAM" id="SSF52540">
    <property type="entry name" value="P-loop containing nucleoside triphosphate hydrolases"/>
    <property type="match status" value="1"/>
</dbReference>
<dbReference type="OMA" id="WEEYAVE"/>
<evidence type="ECO:0000313" key="3">
    <source>
        <dbReference type="Proteomes" id="UP000007799"/>
    </source>
</evidence>
<dbReference type="Gene3D" id="2.30.30.40">
    <property type="entry name" value="SH3 Domains"/>
    <property type="match status" value="1"/>
</dbReference>
<dbReference type="PRINTS" id="PR01626">
    <property type="entry name" value="LCACHANNELB"/>
</dbReference>
<evidence type="ECO:0000256" key="1">
    <source>
        <dbReference type="SAM" id="MobiDB-lite"/>
    </source>
</evidence>
<dbReference type="InterPro" id="IPR027417">
    <property type="entry name" value="P-loop_NTPase"/>
</dbReference>
<dbReference type="CDD" id="cd11863">
    <property type="entry name" value="SH3_CACNB"/>
    <property type="match status" value="1"/>
</dbReference>
<keyword evidence="3" id="KW-1185">Reference proteome</keyword>
<dbReference type="FunCoup" id="F2UKL3">
    <property type="interactions" value="387"/>
</dbReference>
<dbReference type="InParanoid" id="F2UKL3"/>
<dbReference type="AlphaFoldDB" id="F2UKL3"/>
<dbReference type="EMBL" id="GL832979">
    <property type="protein sequence ID" value="EGD77662.1"/>
    <property type="molecule type" value="Genomic_DNA"/>
</dbReference>
<dbReference type="STRING" id="946362.F2UKL3"/>
<dbReference type="SUPFAM" id="SSF50044">
    <property type="entry name" value="SH3-domain"/>
    <property type="match status" value="1"/>
</dbReference>
<name>F2UKL3_SALR5</name>
<proteinExistence type="predicted"/>